<comment type="caution">
    <text evidence="1">The sequence shown here is derived from an EMBL/GenBank/DDBJ whole genome shotgun (WGS) entry which is preliminary data.</text>
</comment>
<proteinExistence type="predicted"/>
<dbReference type="EMBL" id="LEKV01001898">
    <property type="protein sequence ID" value="KVI04941.1"/>
    <property type="molecule type" value="Genomic_DNA"/>
</dbReference>
<dbReference type="Proteomes" id="UP000243975">
    <property type="component" value="Unassembled WGS sequence"/>
</dbReference>
<dbReference type="AlphaFoldDB" id="A0A103Y9D2"/>
<organism evidence="1 2">
    <name type="scientific">Cynara cardunculus var. scolymus</name>
    <name type="common">Globe artichoke</name>
    <name type="synonym">Cynara scolymus</name>
    <dbReference type="NCBI Taxonomy" id="59895"/>
    <lineage>
        <taxon>Eukaryota</taxon>
        <taxon>Viridiplantae</taxon>
        <taxon>Streptophyta</taxon>
        <taxon>Embryophyta</taxon>
        <taxon>Tracheophyta</taxon>
        <taxon>Spermatophyta</taxon>
        <taxon>Magnoliopsida</taxon>
        <taxon>eudicotyledons</taxon>
        <taxon>Gunneridae</taxon>
        <taxon>Pentapetalae</taxon>
        <taxon>asterids</taxon>
        <taxon>campanulids</taxon>
        <taxon>Asterales</taxon>
        <taxon>Asteraceae</taxon>
        <taxon>Carduoideae</taxon>
        <taxon>Cardueae</taxon>
        <taxon>Carduinae</taxon>
        <taxon>Cynara</taxon>
    </lineage>
</organism>
<name>A0A103Y9D2_CYNCS</name>
<gene>
    <name evidence="1" type="ORF">Ccrd_016731</name>
</gene>
<accession>A0A103Y9D2</accession>
<evidence type="ECO:0000313" key="2">
    <source>
        <dbReference type="Proteomes" id="UP000243975"/>
    </source>
</evidence>
<evidence type="ECO:0000313" key="1">
    <source>
        <dbReference type="EMBL" id="KVI04941.1"/>
    </source>
</evidence>
<sequence length="139" mass="15746">MKNQGSISIQTYYAASVCSAFNNIKPHLTRICCLQLHLDSVQLSLEPVLGARVNHLAPHFCGLLLPCNEENPALWDIFCSHKIKIKDSISALISRETCCKFIVSLCWFPKLFHNHLLLLLFDFINDEAKGPLCLQIHEL</sequence>
<protein>
    <submittedName>
        <fullName evidence="1">Uncharacterized protein</fullName>
    </submittedName>
</protein>
<dbReference type="Gramene" id="KVI04941">
    <property type="protein sequence ID" value="KVI04941"/>
    <property type="gene ID" value="Ccrd_016731"/>
</dbReference>
<keyword evidence="2" id="KW-1185">Reference proteome</keyword>
<reference evidence="1 2" key="1">
    <citation type="journal article" date="2016" name="Sci. Rep.">
        <title>The genome sequence of the outbreeding globe artichoke constructed de novo incorporating a phase-aware low-pass sequencing strategy of F1 progeny.</title>
        <authorList>
            <person name="Scaglione D."/>
            <person name="Reyes-Chin-Wo S."/>
            <person name="Acquadro A."/>
            <person name="Froenicke L."/>
            <person name="Portis E."/>
            <person name="Beitel C."/>
            <person name="Tirone M."/>
            <person name="Mauro R."/>
            <person name="Lo Monaco A."/>
            <person name="Mauromicale G."/>
            <person name="Faccioli P."/>
            <person name="Cattivelli L."/>
            <person name="Rieseberg L."/>
            <person name="Michelmore R."/>
            <person name="Lanteri S."/>
        </authorList>
    </citation>
    <scope>NUCLEOTIDE SEQUENCE [LARGE SCALE GENOMIC DNA]</scope>
    <source>
        <strain evidence="1">2C</strain>
    </source>
</reference>